<evidence type="ECO:0000313" key="2">
    <source>
        <dbReference type="EMBL" id="QOU07701.1"/>
    </source>
</evidence>
<keyword evidence="2" id="KW-0808">Transferase</keyword>
<organism evidence="2 3">
    <name type="scientific">Pseudomonas fluorescens</name>
    <dbReference type="NCBI Taxonomy" id="294"/>
    <lineage>
        <taxon>Bacteria</taxon>
        <taxon>Pseudomonadati</taxon>
        <taxon>Pseudomonadota</taxon>
        <taxon>Gammaproteobacteria</taxon>
        <taxon>Pseudomonadales</taxon>
        <taxon>Pseudomonadaceae</taxon>
        <taxon>Pseudomonas</taxon>
    </lineage>
</organism>
<dbReference type="EMBL" id="CP063233">
    <property type="protein sequence ID" value="QOU07701.1"/>
    <property type="molecule type" value="Genomic_DNA"/>
</dbReference>
<dbReference type="Pfam" id="PF04230">
    <property type="entry name" value="PS_pyruv_trans"/>
    <property type="match status" value="1"/>
</dbReference>
<feature type="domain" description="Polysaccharide pyruvyl transferase" evidence="1">
    <location>
        <begin position="20"/>
        <end position="316"/>
    </location>
</feature>
<dbReference type="RefSeq" id="WP_069076445.1">
    <property type="nucleotide sequence ID" value="NZ_CP015637.1"/>
</dbReference>
<accession>A0A1B3CUF2</accession>
<sequence>MNAPARPIRAGILTYHFSENFGAVLQAYALQRWLQQQGLQVNLINYHPAYVEDGSELKQLLNPRNFKANLKALYLKTLALKTRVLGPNAQSRQFEAFKTRFLNIEGPRYVHADQLKQAVAGRQLLVAGSDQIWNPSGQTGLDPAYFLAFDCDKAIRRISYAASFGKEYLEPEYHAEAEQLLKQLSAVSVREESGVAIVQQVCGLAAQCVPDPTLLHRDYSALLATSTQTRSGHVFCYALRTGVGVRDVAQALSRHVDGPIVSPYNAHRRWRQIGETVQVGPQDWLKLLKESAYVVTNSFHATVFAIIFEKPFIAVGLPGSKASLNARVRNLLEKLELSQRFLPADNVDQLHSLIAAPIDWVAVRARRQALQLVGERYLLEQLAALKP</sequence>
<reference evidence="2 3" key="1">
    <citation type="submission" date="2020-10" db="EMBL/GenBank/DDBJ databases">
        <title>Complete genome sequence of a novel Pseudomonas fluorescens strain isolated from the flower of kumarahou (Pomaderris kumeraho).</title>
        <authorList>
            <person name="Summers M.C."/>
            <person name="Nowak V."/>
            <person name="Fairhurst M.J."/>
            <person name="Owen J.G."/>
            <person name="Gerth M.L."/>
            <person name="Patrick W.M."/>
        </authorList>
    </citation>
    <scope>NUCLEOTIDE SEQUENCE [LARGE SCALE GENOMIC DNA]</scope>
    <source>
        <strain evidence="2 3">KF1</strain>
    </source>
</reference>
<dbReference type="Proteomes" id="UP000593833">
    <property type="component" value="Chromosome"/>
</dbReference>
<dbReference type="OrthoDB" id="9799278at2"/>
<gene>
    <name evidence="2" type="ORF">IM720_13545</name>
</gene>
<name>A0A1B3CUF2_PSEFL</name>
<dbReference type="GO" id="GO:0016740">
    <property type="term" value="F:transferase activity"/>
    <property type="evidence" value="ECO:0007669"/>
    <property type="project" value="UniProtKB-KW"/>
</dbReference>
<evidence type="ECO:0000313" key="3">
    <source>
        <dbReference type="Proteomes" id="UP000593833"/>
    </source>
</evidence>
<protein>
    <submittedName>
        <fullName evidence="2">Polysaccharide pyruvyl transferase family protein</fullName>
    </submittedName>
</protein>
<proteinExistence type="predicted"/>
<dbReference type="InterPro" id="IPR007345">
    <property type="entry name" value="Polysacch_pyruvyl_Trfase"/>
</dbReference>
<evidence type="ECO:0000259" key="1">
    <source>
        <dbReference type="Pfam" id="PF04230"/>
    </source>
</evidence>
<dbReference type="AlphaFoldDB" id="A0A1B3CUF2"/>